<accession>A0AA36F5C4</accession>
<evidence type="ECO:0000313" key="1">
    <source>
        <dbReference type="EMBL" id="CAI9726351.1"/>
    </source>
</evidence>
<dbReference type="AlphaFoldDB" id="A0AA36F5C4"/>
<dbReference type="Proteomes" id="UP001162480">
    <property type="component" value="Chromosome 7"/>
</dbReference>
<sequence length="76" mass="8983">MGREDKWYHWRYQDGPYHKQQHSDECNLNLYGPEVKFESQRSCSKCRSEIASYGKLEDFSIAVVYDILEGKKTSIC</sequence>
<organism evidence="1 2">
    <name type="scientific">Octopus vulgaris</name>
    <name type="common">Common octopus</name>
    <dbReference type="NCBI Taxonomy" id="6645"/>
    <lineage>
        <taxon>Eukaryota</taxon>
        <taxon>Metazoa</taxon>
        <taxon>Spiralia</taxon>
        <taxon>Lophotrochozoa</taxon>
        <taxon>Mollusca</taxon>
        <taxon>Cephalopoda</taxon>
        <taxon>Coleoidea</taxon>
        <taxon>Octopodiformes</taxon>
        <taxon>Octopoda</taxon>
        <taxon>Incirrata</taxon>
        <taxon>Octopodidae</taxon>
        <taxon>Octopus</taxon>
    </lineage>
</organism>
<evidence type="ECO:0000313" key="2">
    <source>
        <dbReference type="Proteomes" id="UP001162480"/>
    </source>
</evidence>
<gene>
    <name evidence="1" type="ORF">OCTVUL_1B005172</name>
</gene>
<proteinExistence type="predicted"/>
<protein>
    <submittedName>
        <fullName evidence="1">Uncharacterized protein</fullName>
    </submittedName>
</protein>
<keyword evidence="2" id="KW-1185">Reference proteome</keyword>
<dbReference type="EMBL" id="OX597820">
    <property type="protein sequence ID" value="CAI9726351.1"/>
    <property type="molecule type" value="Genomic_DNA"/>
</dbReference>
<name>A0AA36F5C4_OCTVU</name>
<reference evidence="1" key="1">
    <citation type="submission" date="2023-08" db="EMBL/GenBank/DDBJ databases">
        <authorList>
            <person name="Alioto T."/>
            <person name="Alioto T."/>
            <person name="Gomez Garrido J."/>
        </authorList>
    </citation>
    <scope>NUCLEOTIDE SEQUENCE</scope>
</reference>